<feature type="chain" id="PRO_5021839117" evidence="2">
    <location>
        <begin position="31"/>
        <end position="318"/>
    </location>
</feature>
<accession>A0A544YX15</accession>
<feature type="region of interest" description="Disordered" evidence="1">
    <location>
        <begin position="257"/>
        <end position="304"/>
    </location>
</feature>
<protein>
    <submittedName>
        <fullName evidence="3">Uncharacterized protein</fullName>
    </submittedName>
</protein>
<keyword evidence="2" id="KW-0732">Signal</keyword>
<proteinExistence type="predicted"/>
<reference evidence="3 4" key="1">
    <citation type="submission" date="2019-07" db="EMBL/GenBank/DDBJ databases">
        <title>Microbispora hainanensis DSM 45428.</title>
        <authorList>
            <person name="Thawai C."/>
        </authorList>
    </citation>
    <scope>NUCLEOTIDE SEQUENCE [LARGE SCALE GENOMIC DNA]</scope>
    <source>
        <strain evidence="3 4">DSM 45428</strain>
    </source>
</reference>
<organism evidence="3 4">
    <name type="scientific">Microbispora hainanensis</name>
    <dbReference type="NCBI Taxonomy" id="568844"/>
    <lineage>
        <taxon>Bacteria</taxon>
        <taxon>Bacillati</taxon>
        <taxon>Actinomycetota</taxon>
        <taxon>Actinomycetes</taxon>
        <taxon>Streptosporangiales</taxon>
        <taxon>Streptosporangiaceae</taxon>
        <taxon>Microbispora</taxon>
    </lineage>
</organism>
<name>A0A544YX15_9ACTN</name>
<sequence length="318" mass="33337">MRFSKFLACAASGVAVASAASMTAAHPANAKLGPYTGDHWGVIYRNTSGDPSAVLRGGPYGRTSDAPAAKQPPPYGIGSLGLIVGGNTDHIQFGNETDFANIPLADIDTLTYWIFTGADADVFPTINRPNLNLEVDPNRPETGNYSSLVYLPNTSVAPSAPSTPLPNVWQQYDASAEGSRWYMTRPGTLTTCTQANPCSFAELKALLPDAVITYSIAINKGSNDGPFHGAVDGLRINDAVYDFEPLGVKTLFDGTLASADVSPPSESEPSEKPQPRLRPKSADAPESGTAVEADPSPSAARLTARLHAHVGAGLAARL</sequence>
<dbReference type="AlphaFoldDB" id="A0A544YX15"/>
<evidence type="ECO:0000256" key="2">
    <source>
        <dbReference type="SAM" id="SignalP"/>
    </source>
</evidence>
<dbReference type="EMBL" id="VIRM01000012">
    <property type="protein sequence ID" value="TQS21297.1"/>
    <property type="molecule type" value="Genomic_DNA"/>
</dbReference>
<feature type="signal peptide" evidence="2">
    <location>
        <begin position="1"/>
        <end position="30"/>
    </location>
</feature>
<dbReference type="RefSeq" id="WP_142619005.1">
    <property type="nucleotide sequence ID" value="NZ_VIRM01000012.1"/>
</dbReference>
<evidence type="ECO:0000313" key="3">
    <source>
        <dbReference type="EMBL" id="TQS21297.1"/>
    </source>
</evidence>
<dbReference type="Proteomes" id="UP000316541">
    <property type="component" value="Unassembled WGS sequence"/>
</dbReference>
<gene>
    <name evidence="3" type="ORF">FLX08_12560</name>
</gene>
<evidence type="ECO:0000313" key="4">
    <source>
        <dbReference type="Proteomes" id="UP000316541"/>
    </source>
</evidence>
<comment type="caution">
    <text evidence="3">The sequence shown here is derived from an EMBL/GenBank/DDBJ whole genome shotgun (WGS) entry which is preliminary data.</text>
</comment>
<evidence type="ECO:0000256" key="1">
    <source>
        <dbReference type="SAM" id="MobiDB-lite"/>
    </source>
</evidence>